<evidence type="ECO:0000256" key="3">
    <source>
        <dbReference type="ARBA" id="ARBA00013001"/>
    </source>
</evidence>
<proteinExistence type="inferred from homology"/>
<dbReference type="SUPFAM" id="SSF55021">
    <property type="entry name" value="ACT-like"/>
    <property type="match status" value="1"/>
</dbReference>
<evidence type="ECO:0000256" key="7">
    <source>
        <dbReference type="ARBA" id="ARBA00023027"/>
    </source>
</evidence>
<dbReference type="InterPro" id="IPR006139">
    <property type="entry name" value="D-isomer_2_OHA_DH_cat_dom"/>
</dbReference>
<evidence type="ECO:0000256" key="6">
    <source>
        <dbReference type="ARBA" id="ARBA00023002"/>
    </source>
</evidence>
<dbReference type="Pfam" id="PF02826">
    <property type="entry name" value="2-Hacid_dh_C"/>
    <property type="match status" value="1"/>
</dbReference>
<gene>
    <name evidence="13" type="ORF">B4O97_04660</name>
</gene>
<keyword evidence="6 11" id="KW-0560">Oxidoreductase</keyword>
<dbReference type="PANTHER" id="PTHR42938">
    <property type="entry name" value="FORMATE DEHYDROGENASE 1"/>
    <property type="match status" value="1"/>
</dbReference>
<comment type="catalytic activity">
    <reaction evidence="10">
        <text>(2R)-3-phosphoglycerate + NAD(+) = 3-phosphooxypyruvate + NADH + H(+)</text>
        <dbReference type="Rhea" id="RHEA:12641"/>
        <dbReference type="ChEBI" id="CHEBI:15378"/>
        <dbReference type="ChEBI" id="CHEBI:18110"/>
        <dbReference type="ChEBI" id="CHEBI:57540"/>
        <dbReference type="ChEBI" id="CHEBI:57945"/>
        <dbReference type="ChEBI" id="CHEBI:58272"/>
        <dbReference type="EC" id="1.1.1.95"/>
    </reaction>
</comment>
<dbReference type="GO" id="GO:0004617">
    <property type="term" value="F:phosphoglycerate dehydrogenase activity"/>
    <property type="evidence" value="ECO:0007669"/>
    <property type="project" value="UniProtKB-EC"/>
</dbReference>
<dbReference type="SUPFAM" id="SSF51735">
    <property type="entry name" value="NAD(P)-binding Rossmann-fold domains"/>
    <property type="match status" value="1"/>
</dbReference>
<evidence type="ECO:0000256" key="4">
    <source>
        <dbReference type="ARBA" id="ARBA00013143"/>
    </source>
</evidence>
<name>A0A1Y1S1W2_9SPIO</name>
<dbReference type="InterPro" id="IPR036291">
    <property type="entry name" value="NAD(P)-bd_dom_sf"/>
</dbReference>
<evidence type="ECO:0000256" key="2">
    <source>
        <dbReference type="ARBA" id="ARBA00005216"/>
    </source>
</evidence>
<dbReference type="EC" id="1.1.1.399" evidence="3"/>
<evidence type="ECO:0000313" key="13">
    <source>
        <dbReference type="EMBL" id="ORC36919.1"/>
    </source>
</evidence>
<dbReference type="EMBL" id="MWQY01000004">
    <property type="protein sequence ID" value="ORC36919.1"/>
    <property type="molecule type" value="Genomic_DNA"/>
</dbReference>
<accession>A0A1Y1S1W2</accession>
<reference evidence="13 14" key="1">
    <citation type="submission" date="2017-03" db="EMBL/GenBank/DDBJ databases">
        <title>Draft Genome sequence of Marispirochaeta sp. strain JC444.</title>
        <authorList>
            <person name="Shivani Y."/>
            <person name="Subhash Y."/>
            <person name="Sasikala C."/>
            <person name="Ramana C."/>
        </authorList>
    </citation>
    <scope>NUCLEOTIDE SEQUENCE [LARGE SCALE GENOMIC DNA]</scope>
    <source>
        <strain evidence="13 14">JC444</strain>
    </source>
</reference>
<comment type="caution">
    <text evidence="13">The sequence shown here is derived from an EMBL/GenBank/DDBJ whole genome shotgun (WGS) entry which is preliminary data.</text>
</comment>
<comment type="pathway">
    <text evidence="2">Amino-acid biosynthesis; L-serine biosynthesis; L-serine from 3-phospho-D-glycerate: step 1/3.</text>
</comment>
<dbReference type="CDD" id="cd04901">
    <property type="entry name" value="ACT_3PGDH"/>
    <property type="match status" value="1"/>
</dbReference>
<comment type="function">
    <text evidence="1">Catalyzes the reversible oxidation of 3-phospho-D-glycerate to 3-phosphonooxypyruvate, the first step of the phosphorylated L-serine biosynthesis pathway. Also catalyzes the reversible oxidation of 2-hydroxyglutarate to 2-oxoglutarate.</text>
</comment>
<dbReference type="RefSeq" id="WP_083048778.1">
    <property type="nucleotide sequence ID" value="NZ_MWQY01000004.1"/>
</dbReference>
<dbReference type="InterPro" id="IPR006140">
    <property type="entry name" value="D-isomer_DH_NAD-bd"/>
</dbReference>
<dbReference type="InterPro" id="IPR002912">
    <property type="entry name" value="ACT_dom"/>
</dbReference>
<sequence length="390" mass="42494">MHKILTLNKIASKGLDLFSRDLYEVASEIGHPDAIIVRSQDMHSFEIPETVKAIARAGAGTNNIPVDTCSQRGIVVFNTPGANANSVKELTLTGMFLASRKIFRGMEWVKSLVGRGDEIPALVEKGKKEFTGNEIRGKKLGVIGLGAIGVDVANDAERLGMIVSGYDPFISVEAAWGLSPSIKKAETLEALISESDYISVHIPLNDQTRGILNRERFSRMKRGVKVLNFSRGGLVNNTDMLEAIQAGIVDRYVTDFPDDSLLREENVIAIPHLGASTPEAEENCAVMAARQLITFLETGNILNSVNFPDCSMPLTTGTRIIIGNRNIPNMVGQITTILAEESMNISEMINRHKDGYAYNIIDVESPGTDALLTKLKGIEGVVMARIIDKK</sequence>
<dbReference type="STRING" id="1963862.B4O97_04660"/>
<evidence type="ECO:0000256" key="5">
    <source>
        <dbReference type="ARBA" id="ARBA00021582"/>
    </source>
</evidence>
<dbReference type="GO" id="GO:0051287">
    <property type="term" value="F:NAD binding"/>
    <property type="evidence" value="ECO:0007669"/>
    <property type="project" value="InterPro"/>
</dbReference>
<dbReference type="OrthoDB" id="9805416at2"/>
<dbReference type="EC" id="1.1.1.95" evidence="4"/>
<dbReference type="SUPFAM" id="SSF52283">
    <property type="entry name" value="Formate/glycerate dehydrogenase catalytic domain-like"/>
    <property type="match status" value="1"/>
</dbReference>
<dbReference type="InterPro" id="IPR029752">
    <property type="entry name" value="D-isomer_DH_CS1"/>
</dbReference>
<comment type="catalytic activity">
    <reaction evidence="9">
        <text>(R)-2-hydroxyglutarate + NAD(+) = 2-oxoglutarate + NADH + H(+)</text>
        <dbReference type="Rhea" id="RHEA:49612"/>
        <dbReference type="ChEBI" id="CHEBI:15378"/>
        <dbReference type="ChEBI" id="CHEBI:15801"/>
        <dbReference type="ChEBI" id="CHEBI:16810"/>
        <dbReference type="ChEBI" id="CHEBI:57540"/>
        <dbReference type="ChEBI" id="CHEBI:57945"/>
        <dbReference type="EC" id="1.1.1.399"/>
    </reaction>
</comment>
<evidence type="ECO:0000256" key="8">
    <source>
        <dbReference type="ARBA" id="ARBA00030455"/>
    </source>
</evidence>
<evidence type="ECO:0000256" key="1">
    <source>
        <dbReference type="ARBA" id="ARBA00003800"/>
    </source>
</evidence>
<evidence type="ECO:0000256" key="9">
    <source>
        <dbReference type="ARBA" id="ARBA00048126"/>
    </source>
</evidence>
<organism evidence="13 14">
    <name type="scientific">Marispirochaeta aestuarii</name>
    <dbReference type="NCBI Taxonomy" id="1963862"/>
    <lineage>
        <taxon>Bacteria</taxon>
        <taxon>Pseudomonadati</taxon>
        <taxon>Spirochaetota</taxon>
        <taxon>Spirochaetia</taxon>
        <taxon>Spirochaetales</taxon>
        <taxon>Spirochaetaceae</taxon>
        <taxon>Marispirochaeta</taxon>
    </lineage>
</organism>
<comment type="similarity">
    <text evidence="11">Belongs to the D-isomer specific 2-hydroxyacid dehydrogenase family.</text>
</comment>
<keyword evidence="14" id="KW-1185">Reference proteome</keyword>
<dbReference type="InterPro" id="IPR045865">
    <property type="entry name" value="ACT-like_dom_sf"/>
</dbReference>
<keyword evidence="7" id="KW-0520">NAD</keyword>
<dbReference type="Proteomes" id="UP000192343">
    <property type="component" value="Unassembled WGS sequence"/>
</dbReference>
<feature type="domain" description="ACT" evidence="12">
    <location>
        <begin position="319"/>
        <end position="389"/>
    </location>
</feature>
<dbReference type="Pfam" id="PF00389">
    <property type="entry name" value="2-Hacid_dh"/>
    <property type="match status" value="1"/>
</dbReference>
<evidence type="ECO:0000256" key="11">
    <source>
        <dbReference type="RuleBase" id="RU003719"/>
    </source>
</evidence>
<dbReference type="CDD" id="cd12174">
    <property type="entry name" value="PGDH_like_3"/>
    <property type="match status" value="1"/>
</dbReference>
<dbReference type="AlphaFoldDB" id="A0A1Y1S1W2"/>
<evidence type="ECO:0000256" key="10">
    <source>
        <dbReference type="ARBA" id="ARBA00048731"/>
    </source>
</evidence>
<dbReference type="PROSITE" id="PS00065">
    <property type="entry name" value="D_2_HYDROXYACID_DH_1"/>
    <property type="match status" value="1"/>
</dbReference>
<dbReference type="Gene3D" id="3.40.50.720">
    <property type="entry name" value="NAD(P)-binding Rossmann-like Domain"/>
    <property type="match status" value="2"/>
</dbReference>
<dbReference type="PROSITE" id="PS51671">
    <property type="entry name" value="ACT"/>
    <property type="match status" value="1"/>
</dbReference>
<dbReference type="UniPathway" id="UPA00135">
    <property type="reaction ID" value="UER00196"/>
</dbReference>
<evidence type="ECO:0000259" key="12">
    <source>
        <dbReference type="PROSITE" id="PS51671"/>
    </source>
</evidence>
<evidence type="ECO:0000313" key="14">
    <source>
        <dbReference type="Proteomes" id="UP000192343"/>
    </source>
</evidence>
<dbReference type="PANTHER" id="PTHR42938:SF47">
    <property type="entry name" value="HYDROXYPYRUVATE REDUCTASE"/>
    <property type="match status" value="1"/>
</dbReference>
<dbReference type="Gene3D" id="3.30.70.260">
    <property type="match status" value="1"/>
</dbReference>
<protein>
    <recommendedName>
        <fullName evidence="5">D-3-phosphoglycerate dehydrogenase</fullName>
        <ecNumber evidence="3">1.1.1.399</ecNumber>
        <ecNumber evidence="4">1.1.1.95</ecNumber>
    </recommendedName>
    <alternativeName>
        <fullName evidence="8">2-oxoglutarate reductase</fullName>
    </alternativeName>
</protein>